<evidence type="ECO:0000256" key="1">
    <source>
        <dbReference type="ARBA" id="ARBA00008834"/>
    </source>
</evidence>
<dbReference type="Proteomes" id="UP000001890">
    <property type="component" value="Chromosome"/>
</dbReference>
<dbReference type="Gene3D" id="2.160.20.10">
    <property type="entry name" value="Single-stranded right-handed beta-helix, Pectin lyase-like"/>
    <property type="match status" value="1"/>
</dbReference>
<dbReference type="EC" id="3.2.1.15" evidence="6"/>
<dbReference type="PANTHER" id="PTHR31339">
    <property type="entry name" value="PECTIN LYASE-RELATED"/>
    <property type="match status" value="1"/>
</dbReference>
<name>D2UCJ0_XANAP</name>
<feature type="signal peptide" evidence="5">
    <location>
        <begin position="1"/>
        <end position="22"/>
    </location>
</feature>
<evidence type="ECO:0000256" key="5">
    <source>
        <dbReference type="SAM" id="SignalP"/>
    </source>
</evidence>
<reference evidence="6 7" key="1">
    <citation type="journal article" date="2009" name="BMC Genomics">
        <title>The complete genome sequence of Xanthomonas albilineans provides new insights into the reductive genome evolution of the xylem-limited Xanthomonadaceae.</title>
        <authorList>
            <person name="Pieretti I."/>
            <person name="Royer M."/>
            <person name="Barbe V."/>
            <person name="Carrere S."/>
            <person name="Koebnik R."/>
            <person name="Cociancich S."/>
            <person name="Couloux A."/>
            <person name="Darrasse A."/>
            <person name="Gouzy J."/>
            <person name="Jacques M.A."/>
            <person name="Lauber E."/>
            <person name="Manceau C."/>
            <person name="Mangenot S."/>
            <person name="Poussier S."/>
            <person name="Segurens B."/>
            <person name="Szurek B."/>
            <person name="Verdier V."/>
            <person name="Arlat M."/>
            <person name="Rott P."/>
        </authorList>
    </citation>
    <scope>NUCLEOTIDE SEQUENCE [LARGE SCALE GENOMIC DNA]</scope>
    <source>
        <strain evidence="7">GPE PC73 / CFBP 7063</strain>
    </source>
</reference>
<dbReference type="SUPFAM" id="SSF51126">
    <property type="entry name" value="Pectin lyase-like"/>
    <property type="match status" value="1"/>
</dbReference>
<sequence length="474" mass="49246">MIPRHALCLILMAVLAARPACAATGDSRTVVEPSIPAACGQPLLATLQPKQRVFADALERRPPDTARIQAALDRCASVGRGRGAVLLRAGTGSAFLSGPLRIGSDVTLAIDAGVTLFASRNPSDYQNPGRNRCGQAAARSGACRALITLEGRALGVMGVRDRAGHQGSIDGRGDLPMLGSDDSWWRFARKAKADGLTQNNPDLIRAQSVADLRVYHVNLLNAPYFHLFVHGGDGVTVWGVRVKAPANSPNTDGLDLDSVTNATLFDNDVMTGDDGVAIKTSAASSANITVRASRFYGTHGISIGSEVMHGVGNVLVDGNSLVGHDADDIVATDNNGLRIKTGLAKGGPVRDVTYRNTCLFGVAKPLVINPLYGGGHGGRGAVPTFERIVVDGLKAQDTPTGKSGVVQGYSAAAPLDLVLAHVSADVTTLKIDNARIGVDRSNLQVNADSAVTTYAASVAGTVPVCDSPPVFPTL</sequence>
<keyword evidence="2 4" id="KW-0378">Hydrolase</keyword>
<dbReference type="PANTHER" id="PTHR31339:SF9">
    <property type="entry name" value="PLASMIN AND FIBRONECTIN-BINDING PROTEIN A"/>
    <property type="match status" value="1"/>
</dbReference>
<evidence type="ECO:0000256" key="2">
    <source>
        <dbReference type="ARBA" id="ARBA00022801"/>
    </source>
</evidence>
<dbReference type="KEGG" id="xal:XALC_0811"/>
<dbReference type="SMART" id="SM00710">
    <property type="entry name" value="PbH1"/>
    <property type="match status" value="4"/>
</dbReference>
<protein>
    <submittedName>
        <fullName evidence="6">Probable polygalacturonase protein</fullName>
        <ecNumber evidence="6">3.2.1.15</ecNumber>
    </submittedName>
</protein>
<dbReference type="GO" id="GO:0005975">
    <property type="term" value="P:carbohydrate metabolic process"/>
    <property type="evidence" value="ECO:0007669"/>
    <property type="project" value="InterPro"/>
</dbReference>
<keyword evidence="7" id="KW-1185">Reference proteome</keyword>
<dbReference type="STRING" id="380358.XALC_0811"/>
<dbReference type="InterPro" id="IPR000743">
    <property type="entry name" value="Glyco_hydro_28"/>
</dbReference>
<evidence type="ECO:0000313" key="6">
    <source>
        <dbReference type="EMBL" id="CBA15329.1"/>
    </source>
</evidence>
<organism evidence="6 7">
    <name type="scientific">Xanthomonas albilineans (strain GPE PC73 / CFBP 7063)</name>
    <dbReference type="NCBI Taxonomy" id="380358"/>
    <lineage>
        <taxon>Bacteria</taxon>
        <taxon>Pseudomonadati</taxon>
        <taxon>Pseudomonadota</taxon>
        <taxon>Gammaproteobacteria</taxon>
        <taxon>Lysobacterales</taxon>
        <taxon>Lysobacteraceae</taxon>
        <taxon>Xanthomonas</taxon>
    </lineage>
</organism>
<dbReference type="InterPro" id="IPR011050">
    <property type="entry name" value="Pectin_lyase_fold/virulence"/>
</dbReference>
<gene>
    <name evidence="6" type="primary">pglA</name>
    <name evidence="6" type="ordered locus">XALc_0811</name>
</gene>
<accession>D2UCJ0</accession>
<evidence type="ECO:0000256" key="4">
    <source>
        <dbReference type="RuleBase" id="RU361169"/>
    </source>
</evidence>
<dbReference type="GO" id="GO:0004650">
    <property type="term" value="F:polygalacturonase activity"/>
    <property type="evidence" value="ECO:0007669"/>
    <property type="project" value="UniProtKB-EC"/>
</dbReference>
<dbReference type="AlphaFoldDB" id="D2UCJ0"/>
<dbReference type="InterPro" id="IPR006626">
    <property type="entry name" value="PbH1"/>
</dbReference>
<dbReference type="InterPro" id="IPR012334">
    <property type="entry name" value="Pectin_lyas_fold"/>
</dbReference>
<keyword evidence="5" id="KW-0732">Signal</keyword>
<dbReference type="EMBL" id="FP565176">
    <property type="protein sequence ID" value="CBA15329.1"/>
    <property type="molecule type" value="Genomic_DNA"/>
</dbReference>
<dbReference type="eggNOG" id="COG5434">
    <property type="taxonomic scope" value="Bacteria"/>
</dbReference>
<dbReference type="InterPro" id="IPR051801">
    <property type="entry name" value="GH28_Enzymes"/>
</dbReference>
<feature type="chain" id="PRO_5003038235" evidence="5">
    <location>
        <begin position="23"/>
        <end position="474"/>
    </location>
</feature>
<proteinExistence type="inferred from homology"/>
<evidence type="ECO:0000256" key="3">
    <source>
        <dbReference type="ARBA" id="ARBA00023295"/>
    </source>
</evidence>
<dbReference type="Pfam" id="PF00295">
    <property type="entry name" value="Glyco_hydro_28"/>
    <property type="match status" value="1"/>
</dbReference>
<evidence type="ECO:0000313" key="7">
    <source>
        <dbReference type="Proteomes" id="UP000001890"/>
    </source>
</evidence>
<comment type="similarity">
    <text evidence="1 4">Belongs to the glycosyl hydrolase 28 family.</text>
</comment>
<keyword evidence="3 4" id="KW-0326">Glycosidase</keyword>